<dbReference type="InterPro" id="IPR056592">
    <property type="entry name" value="Beta-prop_At3g26010-like"/>
</dbReference>
<gene>
    <name evidence="3" type="primary">gb03743</name>
    <name evidence="3" type="ORF">PR202_gb03743</name>
</gene>
<dbReference type="Pfam" id="PF24750">
    <property type="entry name" value="b-prop_At3g26010-like"/>
    <property type="match status" value="1"/>
</dbReference>
<dbReference type="PANTHER" id="PTHR35546">
    <property type="entry name" value="F-BOX PROTEIN INTERACTION DOMAIN PROTEIN-RELATED"/>
    <property type="match status" value="1"/>
</dbReference>
<feature type="region of interest" description="Disordered" evidence="1">
    <location>
        <begin position="142"/>
        <end position="163"/>
    </location>
</feature>
<dbReference type="InterPro" id="IPR036047">
    <property type="entry name" value="F-box-like_dom_sf"/>
</dbReference>
<dbReference type="InterPro" id="IPR055290">
    <property type="entry name" value="At3g26010-like"/>
</dbReference>
<protein>
    <recommendedName>
        <fullName evidence="2">F-box domain-containing protein</fullName>
    </recommendedName>
</protein>
<organism evidence="3 4">
    <name type="scientific">Eleusine coracana subsp. coracana</name>
    <dbReference type="NCBI Taxonomy" id="191504"/>
    <lineage>
        <taxon>Eukaryota</taxon>
        <taxon>Viridiplantae</taxon>
        <taxon>Streptophyta</taxon>
        <taxon>Embryophyta</taxon>
        <taxon>Tracheophyta</taxon>
        <taxon>Spermatophyta</taxon>
        <taxon>Magnoliopsida</taxon>
        <taxon>Liliopsida</taxon>
        <taxon>Poales</taxon>
        <taxon>Poaceae</taxon>
        <taxon>PACMAD clade</taxon>
        <taxon>Chloridoideae</taxon>
        <taxon>Cynodonteae</taxon>
        <taxon>Eleusininae</taxon>
        <taxon>Eleusine</taxon>
    </lineage>
</organism>
<dbReference type="Gene3D" id="1.20.1280.50">
    <property type="match status" value="1"/>
</dbReference>
<evidence type="ECO:0000313" key="3">
    <source>
        <dbReference type="EMBL" id="GJN16723.1"/>
    </source>
</evidence>
<evidence type="ECO:0000313" key="4">
    <source>
        <dbReference type="Proteomes" id="UP001054889"/>
    </source>
</evidence>
<reference evidence="3" key="2">
    <citation type="submission" date="2021-12" db="EMBL/GenBank/DDBJ databases">
        <title>Resequencing data analysis of finger millet.</title>
        <authorList>
            <person name="Hatakeyama M."/>
            <person name="Aluri S."/>
            <person name="Balachadran M.T."/>
            <person name="Sivarajan S.R."/>
            <person name="Poveda L."/>
            <person name="Shimizu-Inatsugi R."/>
            <person name="Schlapbach R."/>
            <person name="Sreeman S.M."/>
            <person name="Shimizu K.K."/>
        </authorList>
    </citation>
    <scope>NUCLEOTIDE SEQUENCE</scope>
</reference>
<accession>A0AAV5E085</accession>
<dbReference type="AlphaFoldDB" id="A0AAV5E085"/>
<proteinExistence type="predicted"/>
<dbReference type="Pfam" id="PF00646">
    <property type="entry name" value="F-box"/>
    <property type="match status" value="1"/>
</dbReference>
<dbReference type="SMART" id="SM00256">
    <property type="entry name" value="FBOX"/>
    <property type="match status" value="1"/>
</dbReference>
<evidence type="ECO:0000259" key="2">
    <source>
        <dbReference type="SMART" id="SM00256"/>
    </source>
</evidence>
<reference evidence="3" key="1">
    <citation type="journal article" date="2018" name="DNA Res.">
        <title>Multiple hybrid de novo genome assembly of finger millet, an orphan allotetraploid crop.</title>
        <authorList>
            <person name="Hatakeyama M."/>
            <person name="Aluri S."/>
            <person name="Balachadran M.T."/>
            <person name="Sivarajan S.R."/>
            <person name="Patrignani A."/>
            <person name="Gruter S."/>
            <person name="Poveda L."/>
            <person name="Shimizu-Inatsugi R."/>
            <person name="Baeten J."/>
            <person name="Francoijs K.J."/>
            <person name="Nataraja K.N."/>
            <person name="Reddy Y.A.N."/>
            <person name="Phadnis S."/>
            <person name="Ravikumar R.L."/>
            <person name="Schlapbach R."/>
            <person name="Sreeman S.M."/>
            <person name="Shimizu K.K."/>
        </authorList>
    </citation>
    <scope>NUCLEOTIDE SEQUENCE</scope>
</reference>
<dbReference type="EMBL" id="BQKI01000073">
    <property type="protein sequence ID" value="GJN16723.1"/>
    <property type="molecule type" value="Genomic_DNA"/>
</dbReference>
<dbReference type="InterPro" id="IPR001810">
    <property type="entry name" value="F-box_dom"/>
</dbReference>
<dbReference type="CDD" id="cd22157">
    <property type="entry name" value="F-box_AtFBW1-like"/>
    <property type="match status" value="1"/>
</dbReference>
<evidence type="ECO:0000256" key="1">
    <source>
        <dbReference type="SAM" id="MobiDB-lite"/>
    </source>
</evidence>
<dbReference type="SUPFAM" id="SSF81383">
    <property type="entry name" value="F-box domain"/>
    <property type="match status" value="1"/>
</dbReference>
<sequence>MSKRKHAVNDLTDDLLIEILWRLPERPLCRFKCVSRSWRDLISDPVHRRRLALTDAASGFFYHVDTNGICPMVTHLGFTALCPPDDKPPPPLVVDDPVFPFLPSSYARTRMELLDSCSGLLLLRCHRDFDFDQVVDPRSSNNEWPGFATSDPTKLPGGEDTPPCSPGIRSGRLLALPRVELVRTDEYEINSGIKVVHIYSSETREWVTRNSEWFGYKIVSSGRHAYLNGFLHFTTADAENGLVASVDTKGQKWKVTRVCPEFPAKLGGNAVIGQSQRRLLFVDADCSGYAPELSIYALESHAGGTERWILKQRVKSLDQSGKMWFRKQHTVVGIHPDCGVIFLFDSRCRKLIAYDMDRTTARIISTFEEASSKYHFFPYIPLHA</sequence>
<comment type="caution">
    <text evidence="3">The sequence shown here is derived from an EMBL/GenBank/DDBJ whole genome shotgun (WGS) entry which is preliminary data.</text>
</comment>
<keyword evidence="4" id="KW-1185">Reference proteome</keyword>
<dbReference type="PANTHER" id="PTHR35546:SF80">
    <property type="entry name" value="F-BOX DOMAIN CONTAINING PROTEIN EXPRESSED"/>
    <property type="match status" value="1"/>
</dbReference>
<name>A0AAV5E085_ELECO</name>
<dbReference type="Proteomes" id="UP001054889">
    <property type="component" value="Unassembled WGS sequence"/>
</dbReference>
<feature type="domain" description="F-box" evidence="2">
    <location>
        <begin position="11"/>
        <end position="51"/>
    </location>
</feature>